<protein>
    <submittedName>
        <fullName evidence="1">Mu-like prophage protein gp36</fullName>
    </submittedName>
</protein>
<evidence type="ECO:0000313" key="1">
    <source>
        <dbReference type="EMBL" id="CUU77150.1"/>
    </source>
</evidence>
<dbReference type="Pfam" id="PF07030">
    <property type="entry name" value="Phage_Mu_Gp36"/>
    <property type="match status" value="1"/>
</dbReference>
<reference evidence="1 2" key="1">
    <citation type="submission" date="2015-11" db="EMBL/GenBank/DDBJ databases">
        <authorList>
            <consortium name="Pathogen Informatics"/>
        </authorList>
    </citation>
    <scope>NUCLEOTIDE SEQUENCE [LARGE SCALE GENOMIC DNA]</scope>
    <source>
        <strain evidence="1 2">006A-0191</strain>
    </source>
</reference>
<dbReference type="RefSeq" id="WP_059431001.1">
    <property type="nucleotide sequence ID" value="NZ_FAUW01000002.1"/>
</dbReference>
<organism evidence="1 2">
    <name type="scientific">Campylobacter hyointestinalis subsp. hyointestinalis</name>
    <dbReference type="NCBI Taxonomy" id="91352"/>
    <lineage>
        <taxon>Bacteria</taxon>
        <taxon>Pseudomonadati</taxon>
        <taxon>Campylobacterota</taxon>
        <taxon>Epsilonproteobacteria</taxon>
        <taxon>Campylobacterales</taxon>
        <taxon>Campylobacteraceae</taxon>
        <taxon>Campylobacter</taxon>
    </lineage>
</organism>
<proteinExistence type="predicted"/>
<sequence>MKLITLQDLISEISTSELIELSDLEGKFTMDERVIEDANSDAVSFIASYILLPQSPTRLLKDICVDLTIVELKKRQNFPKASFEEKIKRAEELLLKMANKKLPIEEQRQDIDKPIIIQRAFKKNNTKTDWSKING</sequence>
<name>A0A9W5ART9_CAMHY</name>
<gene>
    <name evidence="1" type="ORF">ERS739220_00838</name>
</gene>
<dbReference type="InterPro" id="IPR009752">
    <property type="entry name" value="Phage_Mu_GpJ"/>
</dbReference>
<dbReference type="Proteomes" id="UP000052257">
    <property type="component" value="Unassembled WGS sequence"/>
</dbReference>
<dbReference type="EMBL" id="FAUW01000002">
    <property type="protein sequence ID" value="CUU77150.1"/>
    <property type="molecule type" value="Genomic_DNA"/>
</dbReference>
<comment type="caution">
    <text evidence="1">The sequence shown here is derived from an EMBL/GenBank/DDBJ whole genome shotgun (WGS) entry which is preliminary data.</text>
</comment>
<evidence type="ECO:0000313" key="2">
    <source>
        <dbReference type="Proteomes" id="UP000052257"/>
    </source>
</evidence>
<dbReference type="AlphaFoldDB" id="A0A9W5ART9"/>
<accession>A0A9W5ART9</accession>